<gene>
    <name evidence="1" type="ORF">BOX15_Mlig007284g1</name>
</gene>
<evidence type="ECO:0000313" key="2">
    <source>
        <dbReference type="Proteomes" id="UP000215902"/>
    </source>
</evidence>
<dbReference type="EMBL" id="NIVC01000033">
    <property type="protein sequence ID" value="PAA93112.1"/>
    <property type="molecule type" value="Genomic_DNA"/>
</dbReference>
<dbReference type="AlphaFoldDB" id="A0A267H6D1"/>
<comment type="caution">
    <text evidence="1">The sequence shown here is derived from an EMBL/GenBank/DDBJ whole genome shotgun (WGS) entry which is preliminary data.</text>
</comment>
<evidence type="ECO:0000313" key="1">
    <source>
        <dbReference type="EMBL" id="PAA93112.1"/>
    </source>
</evidence>
<name>A0A267H6D1_9PLAT</name>
<organism evidence="1 2">
    <name type="scientific">Macrostomum lignano</name>
    <dbReference type="NCBI Taxonomy" id="282301"/>
    <lineage>
        <taxon>Eukaryota</taxon>
        <taxon>Metazoa</taxon>
        <taxon>Spiralia</taxon>
        <taxon>Lophotrochozoa</taxon>
        <taxon>Platyhelminthes</taxon>
        <taxon>Rhabditophora</taxon>
        <taxon>Macrostomorpha</taxon>
        <taxon>Macrostomida</taxon>
        <taxon>Macrostomidae</taxon>
        <taxon>Macrostomum</taxon>
    </lineage>
</organism>
<proteinExistence type="predicted"/>
<keyword evidence="2" id="KW-1185">Reference proteome</keyword>
<reference evidence="1 2" key="1">
    <citation type="submission" date="2017-06" db="EMBL/GenBank/DDBJ databases">
        <title>A platform for efficient transgenesis in Macrostomum lignano, a flatworm model organism for stem cell research.</title>
        <authorList>
            <person name="Berezikov E."/>
        </authorList>
    </citation>
    <scope>NUCLEOTIDE SEQUENCE [LARGE SCALE GENOMIC DNA]</scope>
    <source>
        <strain evidence="1">DV1</strain>
        <tissue evidence="1">Whole organism</tissue>
    </source>
</reference>
<protein>
    <submittedName>
        <fullName evidence="1">Uncharacterized protein</fullName>
    </submittedName>
</protein>
<accession>A0A267H6D1</accession>
<sequence length="438" mass="48772">MTSILLPFSPRVSVFDWDYEADSSDRIGVVYAALVEQRQLVVKKFCRVAVEQSVPTGGVQVDEFRAVRLVYIRQIENAIITSVVHSWLSHCGHFLLNCRFNAGGTFRSGLLVFDAQLTLLRTLHFGLTILPCYCYTDKIFYLPSESDNCIRRLSVPELQLVSMLDCSDAGERYVPQEAKSPFQVSVSETRILLCSFYTISRRVVLNAYSKEPFQLQAEMRLDFSPMRYVDSGAEIIWFEGGPQQHRVKIRYVTIDQGFFVADQEDSLSLLVPSRFTVPWLGSVWLFANRRGQLQVLECPHFSGGGSVAYFGGFGRADCQLCTSVELHRENRSLFSMEMIRELVGRYEADETGDCPVFIIYHTSGTAKIAKTNSGADASADYGESVVDPVANLAPNPSSARYSTLSDSSRVTDAVDTGAISSCSSPGGKYTINSQRDSL</sequence>
<dbReference type="Proteomes" id="UP000215902">
    <property type="component" value="Unassembled WGS sequence"/>
</dbReference>